<dbReference type="EMBL" id="MN739358">
    <property type="protein sequence ID" value="QHT00742.1"/>
    <property type="molecule type" value="Genomic_DNA"/>
</dbReference>
<keyword evidence="1" id="KW-0812">Transmembrane</keyword>
<reference evidence="2" key="1">
    <citation type="journal article" date="2020" name="Nature">
        <title>Giant virus diversity and host interactions through global metagenomics.</title>
        <authorList>
            <person name="Schulz F."/>
            <person name="Roux S."/>
            <person name="Paez-Espino D."/>
            <person name="Jungbluth S."/>
            <person name="Walsh D.A."/>
            <person name="Denef V.J."/>
            <person name="McMahon K.D."/>
            <person name="Konstantinidis K.T."/>
            <person name="Eloe-Fadrosh E.A."/>
            <person name="Kyrpides N.C."/>
            <person name="Woyke T."/>
        </authorList>
    </citation>
    <scope>NUCLEOTIDE SEQUENCE</scope>
    <source>
        <strain evidence="2">GVMAG-M-3300020192-26</strain>
    </source>
</reference>
<feature type="transmembrane region" description="Helical" evidence="1">
    <location>
        <begin position="156"/>
        <end position="177"/>
    </location>
</feature>
<proteinExistence type="predicted"/>
<evidence type="ECO:0000256" key="1">
    <source>
        <dbReference type="SAM" id="Phobius"/>
    </source>
</evidence>
<accession>A0A6C0C9H3</accession>
<dbReference type="AlphaFoldDB" id="A0A6C0C9H3"/>
<evidence type="ECO:0000313" key="2">
    <source>
        <dbReference type="EMBL" id="QHT00742.1"/>
    </source>
</evidence>
<organism evidence="2">
    <name type="scientific">viral metagenome</name>
    <dbReference type="NCBI Taxonomy" id="1070528"/>
    <lineage>
        <taxon>unclassified sequences</taxon>
        <taxon>metagenomes</taxon>
        <taxon>organismal metagenomes</taxon>
    </lineage>
</organism>
<sequence length="178" mass="20700">MINQISFAKIEKINLTITIQTDTEQRMFLRQVVLRPRLLLKLRFSIAKSLIQESNLEREHCVQLHKNMVQHLSNFKPNESFPDIYGKMILELRVENATRLKLSDDECVQMYDVIKSTLAQNPDAFKEYGSTPLAVYIKIAGEIRAENDGRYAFRPFIFPIALVVTTSLTFMMFDYIFG</sequence>
<protein>
    <submittedName>
        <fullName evidence="2">Uncharacterized protein</fullName>
    </submittedName>
</protein>
<keyword evidence="1" id="KW-1133">Transmembrane helix</keyword>
<name>A0A6C0C9H3_9ZZZZ</name>
<keyword evidence="1" id="KW-0472">Membrane</keyword>